<keyword evidence="1" id="KW-0614">Plasmid</keyword>
<accession>A0ABY3SR71</accession>
<evidence type="ECO:0000313" key="2">
    <source>
        <dbReference type="Proteomes" id="UP001649230"/>
    </source>
</evidence>
<reference evidence="1 2" key="1">
    <citation type="journal article" date="2024" name="Int. J. Syst. Evol. Microbiol.">
        <title>Paenibacillus hexagrammi sp. nov., a novel bacterium isolated from the gut content of Hexagrammos agrammus.</title>
        <authorList>
            <person name="Jung H.K."/>
            <person name="Kim D.G."/>
            <person name="Zin H."/>
            <person name="Park J."/>
            <person name="Jung H."/>
            <person name="Kim Y.O."/>
            <person name="Kong H.J."/>
            <person name="Kim J.W."/>
            <person name="Kim Y.S."/>
        </authorList>
    </citation>
    <scope>NUCLEOTIDE SEQUENCE [LARGE SCALE GENOMIC DNA]</scope>
    <source>
        <strain evidence="1 2">YPD9-1</strain>
    </source>
</reference>
<proteinExistence type="predicted"/>
<organism evidence="1 2">
    <name type="scientific">Paenibacillus hexagrammi</name>
    <dbReference type="NCBI Taxonomy" id="2908839"/>
    <lineage>
        <taxon>Bacteria</taxon>
        <taxon>Bacillati</taxon>
        <taxon>Bacillota</taxon>
        <taxon>Bacilli</taxon>
        <taxon>Bacillales</taxon>
        <taxon>Paenibacillaceae</taxon>
        <taxon>Paenibacillus</taxon>
    </lineage>
</organism>
<name>A0ABY3SR71_9BACL</name>
<sequence length="50" mass="5719">MSENKKKGDDKMINKQITQKVVTVSNEQAMKAAAEQFKKFRGTFEKLAKN</sequence>
<dbReference type="RefSeq" id="WP_235123113.1">
    <property type="nucleotide sequence ID" value="NZ_CP090979.1"/>
</dbReference>
<dbReference type="EMBL" id="CP090979">
    <property type="protein sequence ID" value="UJF36563.1"/>
    <property type="molecule type" value="Genomic_DNA"/>
</dbReference>
<protein>
    <submittedName>
        <fullName evidence="1">Uncharacterized protein</fullName>
    </submittedName>
</protein>
<evidence type="ECO:0000313" key="1">
    <source>
        <dbReference type="EMBL" id="UJF36563.1"/>
    </source>
</evidence>
<gene>
    <name evidence="1" type="ORF">L0M14_30715</name>
</gene>
<dbReference type="Proteomes" id="UP001649230">
    <property type="component" value="Plasmid pYPD9-1"/>
</dbReference>
<keyword evidence="2" id="KW-1185">Reference proteome</keyword>
<geneLocation type="plasmid" evidence="1 2">
    <name>pYPD9-1</name>
</geneLocation>